<evidence type="ECO:0000256" key="1">
    <source>
        <dbReference type="ARBA" id="ARBA00022448"/>
    </source>
</evidence>
<dbReference type="SMART" id="SM00382">
    <property type="entry name" value="AAA"/>
    <property type="match status" value="1"/>
</dbReference>
<proteinExistence type="predicted"/>
<dbReference type="InterPro" id="IPR027417">
    <property type="entry name" value="P-loop_NTPase"/>
</dbReference>
<dbReference type="Proteomes" id="UP000515860">
    <property type="component" value="Chromosome"/>
</dbReference>
<dbReference type="PROSITE" id="PS00211">
    <property type="entry name" value="ABC_TRANSPORTER_1"/>
    <property type="match status" value="1"/>
</dbReference>
<dbReference type="InterPro" id="IPR003593">
    <property type="entry name" value="AAA+_ATPase"/>
</dbReference>
<evidence type="ECO:0000313" key="7">
    <source>
        <dbReference type="Proteomes" id="UP000515860"/>
    </source>
</evidence>
<evidence type="ECO:0000256" key="3">
    <source>
        <dbReference type="ARBA" id="ARBA00022840"/>
    </source>
</evidence>
<feature type="domain" description="ABC transporter" evidence="5">
    <location>
        <begin position="5"/>
        <end position="239"/>
    </location>
</feature>
<dbReference type="Gene3D" id="3.40.50.300">
    <property type="entry name" value="P-loop containing nucleotide triphosphate hydrolases"/>
    <property type="match status" value="1"/>
</dbReference>
<keyword evidence="3 6" id="KW-0067">ATP-binding</keyword>
<dbReference type="InterPro" id="IPR017871">
    <property type="entry name" value="ABC_transporter-like_CS"/>
</dbReference>
<evidence type="ECO:0000256" key="4">
    <source>
        <dbReference type="ARBA" id="ARBA00022967"/>
    </source>
</evidence>
<accession>A0A7G9GAQ5</accession>
<evidence type="ECO:0000256" key="2">
    <source>
        <dbReference type="ARBA" id="ARBA00022741"/>
    </source>
</evidence>
<keyword evidence="4" id="KW-1278">Translocase</keyword>
<reference evidence="6 7" key="1">
    <citation type="submission" date="2020-08" db="EMBL/GenBank/DDBJ databases">
        <authorList>
            <person name="Liu C."/>
            <person name="Sun Q."/>
        </authorList>
    </citation>
    <scope>NUCLEOTIDE SEQUENCE [LARGE SCALE GENOMIC DNA]</scope>
    <source>
        <strain evidence="6 7">NSJ-29</strain>
    </source>
</reference>
<dbReference type="Pfam" id="PF00005">
    <property type="entry name" value="ABC_tran"/>
    <property type="match status" value="1"/>
</dbReference>
<dbReference type="KEGG" id="whj:H9Q79_13335"/>
<evidence type="ECO:0000313" key="6">
    <source>
        <dbReference type="EMBL" id="QNM07887.1"/>
    </source>
</evidence>
<dbReference type="FunFam" id="3.40.50.300:FF:000134">
    <property type="entry name" value="Iron-enterobactin ABC transporter ATP-binding protein"/>
    <property type="match status" value="1"/>
</dbReference>
<dbReference type="PANTHER" id="PTHR42794:SF1">
    <property type="entry name" value="HEMIN IMPORT ATP-BINDING PROTEIN HMUV"/>
    <property type="match status" value="1"/>
</dbReference>
<dbReference type="PANTHER" id="PTHR42794">
    <property type="entry name" value="HEMIN IMPORT ATP-BINDING PROTEIN HMUV"/>
    <property type="match status" value="1"/>
</dbReference>
<dbReference type="GO" id="GO:0016887">
    <property type="term" value="F:ATP hydrolysis activity"/>
    <property type="evidence" value="ECO:0007669"/>
    <property type="project" value="InterPro"/>
</dbReference>
<organism evidence="6 7">
    <name type="scientific">Wansuia hejianensis</name>
    <dbReference type="NCBI Taxonomy" id="2763667"/>
    <lineage>
        <taxon>Bacteria</taxon>
        <taxon>Bacillati</taxon>
        <taxon>Bacillota</taxon>
        <taxon>Clostridia</taxon>
        <taxon>Lachnospirales</taxon>
        <taxon>Lachnospiraceae</taxon>
        <taxon>Wansuia</taxon>
    </lineage>
</organism>
<sequence>MEPGVELKHITFQAGGRTILKDISLSADRGCFAGVLGANGAGKTTLLKCINGIHACSGEVRVWGRNIRDCTEKEVARLVSLMNQNTNLEFDFTCRQVVEFGRYPYWKKGFWGEKGDERIVVQAMRDTGVLEFADVLVTRISGGERQRVLFAKTLAQDSRVVLLDEPTANLDLRYQRQLFQFGQRLACEGKTVLAAVHDLNIALRYCDTFFLLHEGELLAQGTAGEVMSPEHMRQAYGLNTQLYRNPVHHGLELAVLE</sequence>
<keyword evidence="2" id="KW-0547">Nucleotide-binding</keyword>
<dbReference type="InterPro" id="IPR003439">
    <property type="entry name" value="ABC_transporter-like_ATP-bd"/>
</dbReference>
<protein>
    <submittedName>
        <fullName evidence="6">ABC transporter ATP-binding protein</fullName>
    </submittedName>
</protein>
<dbReference type="CDD" id="cd03214">
    <property type="entry name" value="ABC_Iron-Siderophores_B12_Hemin"/>
    <property type="match status" value="1"/>
</dbReference>
<dbReference type="EMBL" id="CP060635">
    <property type="protein sequence ID" value="QNM07887.1"/>
    <property type="molecule type" value="Genomic_DNA"/>
</dbReference>
<gene>
    <name evidence="6" type="ORF">H9Q79_13335</name>
</gene>
<name>A0A7G9GAQ5_9FIRM</name>
<keyword evidence="7" id="KW-1185">Reference proteome</keyword>
<evidence type="ECO:0000259" key="5">
    <source>
        <dbReference type="PROSITE" id="PS50893"/>
    </source>
</evidence>
<dbReference type="AlphaFoldDB" id="A0A7G9GAQ5"/>
<dbReference type="PROSITE" id="PS50893">
    <property type="entry name" value="ABC_TRANSPORTER_2"/>
    <property type="match status" value="1"/>
</dbReference>
<keyword evidence="1" id="KW-0813">Transport</keyword>
<dbReference type="GO" id="GO:0005524">
    <property type="term" value="F:ATP binding"/>
    <property type="evidence" value="ECO:0007669"/>
    <property type="project" value="UniProtKB-KW"/>
</dbReference>
<dbReference type="SUPFAM" id="SSF52540">
    <property type="entry name" value="P-loop containing nucleoside triphosphate hydrolases"/>
    <property type="match status" value="1"/>
</dbReference>
<dbReference type="RefSeq" id="WP_249328501.1">
    <property type="nucleotide sequence ID" value="NZ_CP060635.1"/>
</dbReference>